<gene>
    <name evidence="2" type="primary">Pnkd</name>
    <name evidence="2" type="ORF">Tcan_07289</name>
</gene>
<keyword evidence="2" id="KW-0378">Hydrolase</keyword>
<feature type="domain" description="Metallo-beta-lactamase" evidence="1">
    <location>
        <begin position="19"/>
        <end position="101"/>
    </location>
</feature>
<dbReference type="GO" id="GO:0016787">
    <property type="term" value="F:hydrolase activity"/>
    <property type="evidence" value="ECO:0007669"/>
    <property type="project" value="UniProtKB-KW"/>
</dbReference>
<keyword evidence="3" id="KW-1185">Reference proteome</keyword>
<dbReference type="InterPro" id="IPR001279">
    <property type="entry name" value="Metallo-B-lactamas"/>
</dbReference>
<reference evidence="2 3" key="1">
    <citation type="submission" date="2014-11" db="EMBL/GenBank/DDBJ databases">
        <title>Genetic blueprint of the zoonotic pathogen Toxocara canis.</title>
        <authorList>
            <person name="Zhu X.-Q."/>
            <person name="Korhonen P.K."/>
            <person name="Cai H."/>
            <person name="Young N.D."/>
            <person name="Nejsum P."/>
            <person name="von Samson-Himmelstjerna G."/>
            <person name="Boag P.R."/>
            <person name="Tan P."/>
            <person name="Li Q."/>
            <person name="Min J."/>
            <person name="Yang Y."/>
            <person name="Wang X."/>
            <person name="Fang X."/>
            <person name="Hall R.S."/>
            <person name="Hofmann A."/>
            <person name="Sternberg P.W."/>
            <person name="Jex A.R."/>
            <person name="Gasser R.B."/>
        </authorList>
    </citation>
    <scope>NUCLEOTIDE SEQUENCE [LARGE SCALE GENOMIC DNA]</scope>
    <source>
        <strain evidence="2">PN_DK_2014</strain>
    </source>
</reference>
<evidence type="ECO:0000313" key="2">
    <source>
        <dbReference type="EMBL" id="KHN88543.1"/>
    </source>
</evidence>
<dbReference type="PANTHER" id="PTHR11935">
    <property type="entry name" value="BETA LACTAMASE DOMAIN"/>
    <property type="match status" value="1"/>
</dbReference>
<dbReference type="Gene3D" id="3.60.15.10">
    <property type="entry name" value="Ribonuclease Z/Hydroxyacylglutathione hydrolase-like"/>
    <property type="match status" value="1"/>
</dbReference>
<evidence type="ECO:0000259" key="1">
    <source>
        <dbReference type="Pfam" id="PF00753"/>
    </source>
</evidence>
<organism evidence="2 3">
    <name type="scientific">Toxocara canis</name>
    <name type="common">Canine roundworm</name>
    <dbReference type="NCBI Taxonomy" id="6265"/>
    <lineage>
        <taxon>Eukaryota</taxon>
        <taxon>Metazoa</taxon>
        <taxon>Ecdysozoa</taxon>
        <taxon>Nematoda</taxon>
        <taxon>Chromadorea</taxon>
        <taxon>Rhabditida</taxon>
        <taxon>Spirurina</taxon>
        <taxon>Ascaridomorpha</taxon>
        <taxon>Ascaridoidea</taxon>
        <taxon>Toxocaridae</taxon>
        <taxon>Toxocara</taxon>
    </lineage>
</organism>
<dbReference type="OrthoDB" id="449487at2759"/>
<dbReference type="AlphaFoldDB" id="A0A0B2W3H3"/>
<comment type="caution">
    <text evidence="2">The sequence shown here is derived from an EMBL/GenBank/DDBJ whole genome shotgun (WGS) entry which is preliminary data.</text>
</comment>
<accession>A0A0B2W3H3</accession>
<dbReference type="EMBL" id="JPKZ01000212">
    <property type="protein sequence ID" value="KHN88543.1"/>
    <property type="molecule type" value="Genomic_DNA"/>
</dbReference>
<dbReference type="STRING" id="6265.A0A0B2W3H3"/>
<proteinExistence type="predicted"/>
<dbReference type="InterPro" id="IPR036866">
    <property type="entry name" value="RibonucZ/Hydroxyglut_hydro"/>
</dbReference>
<name>A0A0B2W3H3_TOXCA</name>
<dbReference type="Pfam" id="PF00753">
    <property type="entry name" value="Lactamase_B"/>
    <property type="match status" value="1"/>
</dbReference>
<sequence>MVFPFAFHPVDNKNFMFRLVKNGEVIEVGKLRFTVILVPGHTKGHAIYRLHTENGPDCLFTGDFLFIAGIGKMFEGSAKRMLRSLSFLDNLPRSALVFPGHEYSMENIEFALRLEPSNGALLAVDRLVRDRRMHKLPSDATQKLAKIHFLRFSSRNANNGYMCELHA</sequence>
<dbReference type="SUPFAM" id="SSF56281">
    <property type="entry name" value="Metallo-hydrolase/oxidoreductase"/>
    <property type="match status" value="1"/>
</dbReference>
<dbReference type="GO" id="GO:0005739">
    <property type="term" value="C:mitochondrion"/>
    <property type="evidence" value="ECO:0007669"/>
    <property type="project" value="TreeGrafter"/>
</dbReference>
<protein>
    <submittedName>
        <fullName evidence="2">Putative hydrolase PNKD</fullName>
    </submittedName>
</protein>
<evidence type="ECO:0000313" key="3">
    <source>
        <dbReference type="Proteomes" id="UP000031036"/>
    </source>
</evidence>
<dbReference type="PANTHER" id="PTHR11935:SF116">
    <property type="entry name" value="HYDROLASE PNKD-RELATED"/>
    <property type="match status" value="1"/>
</dbReference>
<dbReference type="OMA" id="SMENIEF"/>
<dbReference type="Proteomes" id="UP000031036">
    <property type="component" value="Unassembled WGS sequence"/>
</dbReference>